<dbReference type="Proteomes" id="UP000799118">
    <property type="component" value="Unassembled WGS sequence"/>
</dbReference>
<sequence length="135" mass="14389">MGGGFGWLAAKIVMLTIVILPISSMGPFSSSETSLNIPEAVVPPPSQHNIVFLQKSDPKAPPTSPRHPSTPRRDTVCSSLPASLSKHSSRASTPRSQGAPCHWAFSSMDFNGVVSTSQASRLFNEAVVDSREVNM</sequence>
<organism evidence="3 4">
    <name type="scientific">Gymnopus androsaceus JB14</name>
    <dbReference type="NCBI Taxonomy" id="1447944"/>
    <lineage>
        <taxon>Eukaryota</taxon>
        <taxon>Fungi</taxon>
        <taxon>Dikarya</taxon>
        <taxon>Basidiomycota</taxon>
        <taxon>Agaricomycotina</taxon>
        <taxon>Agaricomycetes</taxon>
        <taxon>Agaricomycetidae</taxon>
        <taxon>Agaricales</taxon>
        <taxon>Marasmiineae</taxon>
        <taxon>Omphalotaceae</taxon>
        <taxon>Gymnopus</taxon>
    </lineage>
</organism>
<keyword evidence="4" id="KW-1185">Reference proteome</keyword>
<evidence type="ECO:0000313" key="4">
    <source>
        <dbReference type="Proteomes" id="UP000799118"/>
    </source>
</evidence>
<accession>A0A6A4GL82</accession>
<gene>
    <name evidence="3" type="ORF">BT96DRAFT_1006085</name>
</gene>
<evidence type="ECO:0000256" key="2">
    <source>
        <dbReference type="SAM" id="SignalP"/>
    </source>
</evidence>
<feature type="signal peptide" evidence="2">
    <location>
        <begin position="1"/>
        <end position="24"/>
    </location>
</feature>
<keyword evidence="2" id="KW-0732">Signal</keyword>
<name>A0A6A4GL82_9AGAR</name>
<dbReference type="OrthoDB" id="2871083at2759"/>
<protein>
    <submittedName>
        <fullName evidence="3">Uncharacterized protein</fullName>
    </submittedName>
</protein>
<reference evidence="3" key="1">
    <citation type="journal article" date="2019" name="Environ. Microbiol.">
        <title>Fungal ecological strategies reflected in gene transcription - a case study of two litter decomposers.</title>
        <authorList>
            <person name="Barbi F."/>
            <person name="Kohler A."/>
            <person name="Barry K."/>
            <person name="Baskaran P."/>
            <person name="Daum C."/>
            <person name="Fauchery L."/>
            <person name="Ihrmark K."/>
            <person name="Kuo A."/>
            <person name="LaButti K."/>
            <person name="Lipzen A."/>
            <person name="Morin E."/>
            <person name="Grigoriev I.V."/>
            <person name="Henrissat B."/>
            <person name="Lindahl B."/>
            <person name="Martin F."/>
        </authorList>
    </citation>
    <scope>NUCLEOTIDE SEQUENCE</scope>
    <source>
        <strain evidence="3">JB14</strain>
    </source>
</reference>
<evidence type="ECO:0000256" key="1">
    <source>
        <dbReference type="SAM" id="MobiDB-lite"/>
    </source>
</evidence>
<evidence type="ECO:0000313" key="3">
    <source>
        <dbReference type="EMBL" id="KAE9386431.1"/>
    </source>
</evidence>
<feature type="chain" id="PRO_5025449010" evidence="2">
    <location>
        <begin position="25"/>
        <end position="135"/>
    </location>
</feature>
<feature type="region of interest" description="Disordered" evidence="1">
    <location>
        <begin position="53"/>
        <end position="98"/>
    </location>
</feature>
<dbReference type="AlphaFoldDB" id="A0A6A4GL82"/>
<proteinExistence type="predicted"/>
<dbReference type="EMBL" id="ML769879">
    <property type="protein sequence ID" value="KAE9386431.1"/>
    <property type="molecule type" value="Genomic_DNA"/>
</dbReference>